<dbReference type="AlphaFoldDB" id="A0A4C1T8W2"/>
<keyword evidence="3" id="KW-1185">Reference proteome</keyword>
<gene>
    <name evidence="2" type="ORF">EVAR_91275_1</name>
</gene>
<dbReference type="EMBL" id="BGZK01004596">
    <property type="protein sequence ID" value="GBP09857.1"/>
    <property type="molecule type" value="Genomic_DNA"/>
</dbReference>
<evidence type="ECO:0000313" key="3">
    <source>
        <dbReference type="Proteomes" id="UP000299102"/>
    </source>
</evidence>
<sequence length="350" mass="38785">MRDLSVNGVKIVELDQKLDVLSEHFASIFLGTSPGGDATNIQDAIDNTISLASNNFVFDESNTSLNESGCLRFMDLNSLLGITALLNGKRSGSVLAPHLYSIFMYDFPHELNDSQGILYADDSLLYAHDESPLVALSRVSSHLRPGPTAYREIFRIIGNRNRSVMRDLSVNGVKIVELDQKLDVLSEHFASIFLGTSPGGDATNIQDAIDNTISLASNNFVFDESNTSLNESGCLRFMDLNSLLGITALLNGKRSGSVLAPHLYSIFMYDFPHELNDSQGILYADDSLLYAHDESPLVALSRVSSHLRARMLEEENQQINLTEELAHKDQQLERLRAAYMELQGQIQQQQ</sequence>
<dbReference type="OrthoDB" id="5953030at2759"/>
<reference evidence="2 3" key="1">
    <citation type="journal article" date="2019" name="Commun. Biol.">
        <title>The bagworm genome reveals a unique fibroin gene that provides high tensile strength.</title>
        <authorList>
            <person name="Kono N."/>
            <person name="Nakamura H."/>
            <person name="Ohtoshi R."/>
            <person name="Tomita M."/>
            <person name="Numata K."/>
            <person name="Arakawa K."/>
        </authorList>
    </citation>
    <scope>NUCLEOTIDE SEQUENCE [LARGE SCALE GENOMIC DNA]</scope>
</reference>
<proteinExistence type="predicted"/>
<name>A0A4C1T8W2_EUMVA</name>
<evidence type="ECO:0008006" key="4">
    <source>
        <dbReference type="Google" id="ProtNLM"/>
    </source>
</evidence>
<evidence type="ECO:0000313" key="2">
    <source>
        <dbReference type="EMBL" id="GBP09857.1"/>
    </source>
</evidence>
<accession>A0A4C1T8W2</accession>
<keyword evidence="1" id="KW-0175">Coiled coil</keyword>
<dbReference type="Proteomes" id="UP000299102">
    <property type="component" value="Unassembled WGS sequence"/>
</dbReference>
<comment type="caution">
    <text evidence="2">The sequence shown here is derived from an EMBL/GenBank/DDBJ whole genome shotgun (WGS) entry which is preliminary data.</text>
</comment>
<protein>
    <recommendedName>
        <fullName evidence="4">Reverse transcriptase domain-containing protein</fullName>
    </recommendedName>
</protein>
<evidence type="ECO:0000256" key="1">
    <source>
        <dbReference type="SAM" id="Coils"/>
    </source>
</evidence>
<feature type="coiled-coil region" evidence="1">
    <location>
        <begin position="318"/>
        <end position="345"/>
    </location>
</feature>
<organism evidence="2 3">
    <name type="scientific">Eumeta variegata</name>
    <name type="common">Bagworm moth</name>
    <name type="synonym">Eumeta japonica</name>
    <dbReference type="NCBI Taxonomy" id="151549"/>
    <lineage>
        <taxon>Eukaryota</taxon>
        <taxon>Metazoa</taxon>
        <taxon>Ecdysozoa</taxon>
        <taxon>Arthropoda</taxon>
        <taxon>Hexapoda</taxon>
        <taxon>Insecta</taxon>
        <taxon>Pterygota</taxon>
        <taxon>Neoptera</taxon>
        <taxon>Endopterygota</taxon>
        <taxon>Lepidoptera</taxon>
        <taxon>Glossata</taxon>
        <taxon>Ditrysia</taxon>
        <taxon>Tineoidea</taxon>
        <taxon>Psychidae</taxon>
        <taxon>Oiketicinae</taxon>
        <taxon>Eumeta</taxon>
    </lineage>
</organism>